<evidence type="ECO:0000313" key="6">
    <source>
        <dbReference type="EMBL" id="MZL70745.1"/>
    </source>
</evidence>
<evidence type="ECO:0000256" key="1">
    <source>
        <dbReference type="ARBA" id="ARBA00004370"/>
    </source>
</evidence>
<evidence type="ECO:0000313" key="9">
    <source>
        <dbReference type="Proteomes" id="UP000474718"/>
    </source>
</evidence>
<dbReference type="InterPro" id="IPR007593">
    <property type="entry name" value="CD225/Dispanin_fam"/>
</dbReference>
<comment type="subcellular location">
    <subcellularLocation>
        <location evidence="1">Membrane</location>
    </subcellularLocation>
</comment>
<dbReference type="GO" id="GO:0016020">
    <property type="term" value="C:membrane"/>
    <property type="evidence" value="ECO:0007669"/>
    <property type="project" value="UniProtKB-SubCell"/>
</dbReference>
<proteinExistence type="predicted"/>
<evidence type="ECO:0000256" key="2">
    <source>
        <dbReference type="ARBA" id="ARBA00022692"/>
    </source>
</evidence>
<sequence length="136" mass="14235">MKTCPHCGTRWEDDCCFCQRCGAPLPPPPPPYGAAPVPPPRPVYPGAPSSSTYLVFSILATLLGCFFCFPFGLIGIGGIVYASQIEGALGRGDLAGAHTAANRSLIFTVLAAASPLIALLFGLLAGFGSIFGWLFW</sequence>
<dbReference type="AlphaFoldDB" id="A0AAQ1RWC3"/>
<dbReference type="RefSeq" id="WP_081692913.1">
    <property type="nucleotide sequence ID" value="NZ_FQVY01000003.1"/>
</dbReference>
<name>A0AAQ1RWC3_9FIRM</name>
<dbReference type="Pfam" id="PF04505">
    <property type="entry name" value="CD225"/>
    <property type="match status" value="1"/>
</dbReference>
<evidence type="ECO:0000313" key="7">
    <source>
        <dbReference type="EMBL" id="SHG29568.1"/>
    </source>
</evidence>
<dbReference type="EMBL" id="FQVY01000003">
    <property type="protein sequence ID" value="SHG29568.1"/>
    <property type="molecule type" value="Genomic_DNA"/>
</dbReference>
<feature type="transmembrane region" description="Helical" evidence="5">
    <location>
        <begin position="53"/>
        <end position="83"/>
    </location>
</feature>
<evidence type="ECO:0000256" key="4">
    <source>
        <dbReference type="ARBA" id="ARBA00023136"/>
    </source>
</evidence>
<accession>A0AAQ1RWC3</accession>
<evidence type="ECO:0000313" key="8">
    <source>
        <dbReference type="Proteomes" id="UP000184089"/>
    </source>
</evidence>
<protein>
    <submittedName>
        <fullName evidence="6">CD225/dispanin family protein</fullName>
    </submittedName>
    <submittedName>
        <fullName evidence="7">Interferon-induced transmembrane protein</fullName>
    </submittedName>
</protein>
<dbReference type="Proteomes" id="UP000474718">
    <property type="component" value="Unassembled WGS sequence"/>
</dbReference>
<evidence type="ECO:0000256" key="3">
    <source>
        <dbReference type="ARBA" id="ARBA00022989"/>
    </source>
</evidence>
<keyword evidence="3 5" id="KW-1133">Transmembrane helix</keyword>
<feature type="transmembrane region" description="Helical" evidence="5">
    <location>
        <begin position="104"/>
        <end position="135"/>
    </location>
</feature>
<gene>
    <name evidence="6" type="ORF">GT747_13395</name>
    <name evidence="7" type="ORF">SAMN05444424_2013</name>
</gene>
<keyword evidence="2 5" id="KW-0812">Transmembrane</keyword>
<comment type="caution">
    <text evidence="7">The sequence shown here is derived from an EMBL/GenBank/DDBJ whole genome shotgun (WGS) entry which is preliminary data.</text>
</comment>
<reference evidence="7" key="2">
    <citation type="submission" date="2016-11" db="EMBL/GenBank/DDBJ databases">
        <authorList>
            <person name="Varghese N."/>
            <person name="Submissions S."/>
        </authorList>
    </citation>
    <scope>NUCLEOTIDE SEQUENCE</scope>
    <source>
        <strain evidence="7">DSM 4029</strain>
    </source>
</reference>
<reference evidence="6 9" key="3">
    <citation type="journal article" date="2019" name="Nat. Med.">
        <title>A library of human gut bacterial isolates paired with longitudinal multiomics data enables mechanistic microbiome research.</title>
        <authorList>
            <person name="Poyet M."/>
            <person name="Groussin M."/>
            <person name="Gibbons S.M."/>
            <person name="Avila-Pacheco J."/>
            <person name="Jiang X."/>
            <person name="Kearney S.M."/>
            <person name="Perrotta A.R."/>
            <person name="Berdy B."/>
            <person name="Zhao S."/>
            <person name="Lieberman T.D."/>
            <person name="Swanson P.K."/>
            <person name="Smith M."/>
            <person name="Roesemann S."/>
            <person name="Alexander J.E."/>
            <person name="Rich S.A."/>
            <person name="Livny J."/>
            <person name="Vlamakis H."/>
            <person name="Clish C."/>
            <person name="Bullock K."/>
            <person name="Deik A."/>
            <person name="Scott J."/>
            <person name="Pierce K.A."/>
            <person name="Xavier R.J."/>
            <person name="Alm E.J."/>
        </authorList>
    </citation>
    <scope>NUCLEOTIDE SEQUENCE [LARGE SCALE GENOMIC DNA]</scope>
    <source>
        <strain evidence="6 9">BIOML-A2</strain>
    </source>
</reference>
<evidence type="ECO:0000256" key="5">
    <source>
        <dbReference type="SAM" id="Phobius"/>
    </source>
</evidence>
<dbReference type="Proteomes" id="UP000184089">
    <property type="component" value="Unassembled WGS sequence"/>
</dbReference>
<keyword evidence="4 5" id="KW-0472">Membrane</keyword>
<keyword evidence="9" id="KW-1185">Reference proteome</keyword>
<dbReference type="EMBL" id="WWVX01000010">
    <property type="protein sequence ID" value="MZL70745.1"/>
    <property type="molecule type" value="Genomic_DNA"/>
</dbReference>
<organism evidence="7 8">
    <name type="scientific">Bittarella massiliensis</name>
    <name type="common">ex Durand et al. 2017</name>
    <dbReference type="NCBI Taxonomy" id="1720313"/>
    <lineage>
        <taxon>Bacteria</taxon>
        <taxon>Bacillati</taxon>
        <taxon>Bacillota</taxon>
        <taxon>Clostridia</taxon>
        <taxon>Eubacteriales</taxon>
        <taxon>Oscillospiraceae</taxon>
        <taxon>Bittarella (ex Durand et al. 2017)</taxon>
    </lineage>
</organism>
<reference evidence="8" key="1">
    <citation type="submission" date="2016-11" db="EMBL/GenBank/DDBJ databases">
        <authorList>
            <person name="Jaros S."/>
            <person name="Januszkiewicz K."/>
            <person name="Wedrychowicz H."/>
        </authorList>
    </citation>
    <scope>NUCLEOTIDE SEQUENCE [LARGE SCALE GENOMIC DNA]</scope>
    <source>
        <strain evidence="8">DSM 4029</strain>
    </source>
</reference>